<accession>A0AAW2Z133</accession>
<comment type="caution">
    <text evidence="1">The sequence shown here is derived from an EMBL/GenBank/DDBJ whole genome shotgun (WGS) entry which is preliminary data.</text>
</comment>
<gene>
    <name evidence="1" type="ORF">AKO1_014559</name>
</gene>
<sequence>MGQTKSVQTKVQGDATSDSMRIIKMKVLNNDLYNAKLGNDLELLNKFAQVLSSEERLLDTYLTREWMKTVQLYEAVEDGVKEKKRLFSLASESAASTQDQFNILSREEEELSLDELTNSKNTNFNMNENTIKIKLVVTELAQTRMMRGIRRLVSPVMSTFDLSSELDAALIIGPWYVEYNKSNLCVPRKCISGCALFATDLETFETQQDIDRVIKTLAKVIVDWNINKTYKSTGGDKKKEGNCQDFVDDILCQLGVKKDFKGPVKEFMTSLRQKGTCEMIFKVDEEFSTKFNIPQKTKFKSHVQLDQFTKKILEIEPHFEMKYKDYWFLLKSYDRAFWLKHYKFPSDDRFKAITEEFSDDELCNEEITQEEKEMESECDCPFQDPKRTMSVRMMGDVAL</sequence>
<keyword evidence="2" id="KW-1185">Reference proteome</keyword>
<dbReference type="Proteomes" id="UP001431209">
    <property type="component" value="Unassembled WGS sequence"/>
</dbReference>
<evidence type="ECO:0000313" key="1">
    <source>
        <dbReference type="EMBL" id="KAL0483498.1"/>
    </source>
</evidence>
<reference evidence="1 2" key="1">
    <citation type="submission" date="2024-03" db="EMBL/GenBank/DDBJ databases">
        <title>The Acrasis kona genome and developmental transcriptomes reveal deep origins of eukaryotic multicellular pathways.</title>
        <authorList>
            <person name="Sheikh S."/>
            <person name="Fu C.-J."/>
            <person name="Brown M.W."/>
            <person name="Baldauf S.L."/>
        </authorList>
    </citation>
    <scope>NUCLEOTIDE SEQUENCE [LARGE SCALE GENOMIC DNA]</scope>
    <source>
        <strain evidence="1 2">ATCC MYA-3509</strain>
    </source>
</reference>
<name>A0AAW2Z133_9EUKA</name>
<dbReference type="EMBL" id="JAOPGA020000966">
    <property type="protein sequence ID" value="KAL0483498.1"/>
    <property type="molecule type" value="Genomic_DNA"/>
</dbReference>
<proteinExistence type="predicted"/>
<evidence type="ECO:0000313" key="2">
    <source>
        <dbReference type="Proteomes" id="UP001431209"/>
    </source>
</evidence>
<protein>
    <submittedName>
        <fullName evidence="1">Uncharacterized protein</fullName>
    </submittedName>
</protein>
<organism evidence="1 2">
    <name type="scientific">Acrasis kona</name>
    <dbReference type="NCBI Taxonomy" id="1008807"/>
    <lineage>
        <taxon>Eukaryota</taxon>
        <taxon>Discoba</taxon>
        <taxon>Heterolobosea</taxon>
        <taxon>Tetramitia</taxon>
        <taxon>Eutetramitia</taxon>
        <taxon>Acrasidae</taxon>
        <taxon>Acrasis</taxon>
    </lineage>
</organism>
<dbReference type="AlphaFoldDB" id="A0AAW2Z133"/>